<protein>
    <submittedName>
        <fullName evidence="1">Uncharacterized protein</fullName>
    </submittedName>
</protein>
<keyword evidence="2" id="KW-1185">Reference proteome</keyword>
<gene>
    <name evidence="1" type="ORF">Glove_551g68</name>
</gene>
<dbReference type="AlphaFoldDB" id="A0A397GF58"/>
<dbReference type="EMBL" id="PQFF01000469">
    <property type="protein sequence ID" value="RHZ48454.1"/>
    <property type="molecule type" value="Genomic_DNA"/>
</dbReference>
<evidence type="ECO:0000313" key="2">
    <source>
        <dbReference type="Proteomes" id="UP000266861"/>
    </source>
</evidence>
<reference evidence="1 2" key="1">
    <citation type="submission" date="2018-08" db="EMBL/GenBank/DDBJ databases">
        <title>Genome and evolution of the arbuscular mycorrhizal fungus Diversispora epigaea (formerly Glomus versiforme) and its bacterial endosymbionts.</title>
        <authorList>
            <person name="Sun X."/>
            <person name="Fei Z."/>
            <person name="Harrison M."/>
        </authorList>
    </citation>
    <scope>NUCLEOTIDE SEQUENCE [LARGE SCALE GENOMIC DNA]</scope>
    <source>
        <strain evidence="1 2">IT104</strain>
    </source>
</reference>
<organism evidence="1 2">
    <name type="scientific">Diversispora epigaea</name>
    <dbReference type="NCBI Taxonomy" id="1348612"/>
    <lineage>
        <taxon>Eukaryota</taxon>
        <taxon>Fungi</taxon>
        <taxon>Fungi incertae sedis</taxon>
        <taxon>Mucoromycota</taxon>
        <taxon>Glomeromycotina</taxon>
        <taxon>Glomeromycetes</taxon>
        <taxon>Diversisporales</taxon>
        <taxon>Diversisporaceae</taxon>
        <taxon>Diversispora</taxon>
    </lineage>
</organism>
<evidence type="ECO:0000313" key="1">
    <source>
        <dbReference type="EMBL" id="RHZ48454.1"/>
    </source>
</evidence>
<dbReference type="Proteomes" id="UP000266861">
    <property type="component" value="Unassembled WGS sequence"/>
</dbReference>
<comment type="caution">
    <text evidence="1">The sequence shown here is derived from an EMBL/GenBank/DDBJ whole genome shotgun (WGS) entry which is preliminary data.</text>
</comment>
<accession>A0A397GF58</accession>
<proteinExistence type="predicted"/>
<sequence length="57" mass="6421">MSRSKYVSNISIGRDNALGDNTTFAAKIKILTSVLYSKQRREDATLELEPKEFQNAT</sequence>
<name>A0A397GF58_9GLOM</name>